<dbReference type="EMBL" id="CP060633">
    <property type="protein sequence ID" value="QNM01188.1"/>
    <property type="molecule type" value="Genomic_DNA"/>
</dbReference>
<dbReference type="AlphaFoldDB" id="A0A7G9FRK6"/>
<keyword evidence="2" id="KW-1185">Reference proteome</keyword>
<evidence type="ECO:0000313" key="2">
    <source>
        <dbReference type="Proteomes" id="UP000515981"/>
    </source>
</evidence>
<dbReference type="RefSeq" id="WP_249325155.1">
    <property type="nucleotide sequence ID" value="NZ_CP060633.1"/>
</dbReference>
<dbReference type="Proteomes" id="UP000515981">
    <property type="component" value="Chromosome"/>
</dbReference>
<reference evidence="1 2" key="1">
    <citation type="submission" date="2020-08" db="EMBL/GenBank/DDBJ databases">
        <authorList>
            <person name="Liu C."/>
            <person name="Sun Q."/>
        </authorList>
    </citation>
    <scope>NUCLEOTIDE SEQUENCE [LARGE SCALE GENOMIC DNA]</scope>
    <source>
        <strain evidence="1 2">NSJ-8</strain>
    </source>
</reference>
<protein>
    <submittedName>
        <fullName evidence="1">Uncharacterized protein</fullName>
    </submittedName>
</protein>
<dbReference type="KEGG" id="ssun:H9Q77_08535"/>
<evidence type="ECO:0000313" key="1">
    <source>
        <dbReference type="EMBL" id="QNM01188.1"/>
    </source>
</evidence>
<proteinExistence type="predicted"/>
<gene>
    <name evidence="1" type="ORF">H9Q77_08535</name>
</gene>
<name>A0A7G9FRK6_9FIRM</name>
<accession>A0A7G9FRK6</accession>
<organism evidence="1 2">
    <name type="scientific">Simiaoa sunii</name>
    <dbReference type="NCBI Taxonomy" id="2763672"/>
    <lineage>
        <taxon>Bacteria</taxon>
        <taxon>Bacillati</taxon>
        <taxon>Bacillota</taxon>
        <taxon>Clostridia</taxon>
        <taxon>Lachnospirales</taxon>
        <taxon>Lachnospiraceae</taxon>
        <taxon>Simiaoa</taxon>
    </lineage>
</organism>
<sequence length="323" mass="37090">MKKQENKNRRHFLLCMGGLLMMIVFAFAGPEGMLRLQDKSRLTRSVSISNTGTDYTVWKEEYETDTVRRLQNLADGIALGKQYYISEQDYEAATDGEIYSLIDEYILNTEWNYIFQDMGAIPENYFYKNMDTDNISIKRYILYDEKLSDGVAIMAYDICMRMKEGEVTGVSIECVVDSETGTLYAMKVVLEDETEPVTWDDIGADAPYYAITDYMQSYLHDYYSETYMEMEGEVPYDTNAQIMWDKEAEIKAEIEAEAEVKEQTATENEDGEYTSDLEYGEHKLHLIATLLNASEGQLEKGVGYLFGIREIAEKIPGFLPDSQ</sequence>